<evidence type="ECO:0000256" key="1">
    <source>
        <dbReference type="SAM" id="Coils"/>
    </source>
</evidence>
<feature type="region of interest" description="Disordered" evidence="2">
    <location>
        <begin position="1"/>
        <end position="35"/>
    </location>
</feature>
<feature type="compositionally biased region" description="Basic and acidic residues" evidence="2">
    <location>
        <begin position="18"/>
        <end position="35"/>
    </location>
</feature>
<evidence type="ECO:0000313" key="3">
    <source>
        <dbReference type="EMBL" id="KAK1670873.1"/>
    </source>
</evidence>
<dbReference type="PANTHER" id="PTHR33026:SF7">
    <property type="entry name" value="OS03G0100275 PROTEIN"/>
    <property type="match status" value="1"/>
</dbReference>
<evidence type="ECO:0000313" key="4">
    <source>
        <dbReference type="Proteomes" id="UP001231189"/>
    </source>
</evidence>
<sequence length="643" mass="70786">MPPRTKRAKNIAAGTSARAEKEKISGWERSKISSQDHRMLKKMGLLKDEAMQMPGDESIPHPLEGWRKKWLYVKDESTGTQQYGMAPLDMSQEILRRKSWDAEATPEEMAATESLIARIKSLQTTQGQELSGVQIIAHFLRIRVQPFQARANPLWLYSGDSDAARISNDLSVKDLEKLVRRFTSLSKKSEIPASCRVEPFSGAHALPANHQVLSSLPPAPEGGDVPERAIITDDSQETSVCDSEPAESEKSAGSSDRISESEQASGSSETNSVPPATTPEKRKRKRTPDEEDSGTSKMSQPTTEEPSPEEQENFDPFASAANVSSDDEEPLDLDAPKPANTITSHTLVLSEDPPIAPETSAPPRSPRVLKKKPRTGAAGKEVVATGSLLTPLLDDPVMKEMVNIGSRFIGFRDEADSLRKALHLAEKRANDLERKLKASEKARKKAEEDAAGIEDLRDRLHAAENALSDKEEKLPKREAAMIARFETQSVRFSKKIGEMYTRNQDSEEDPLLDTLTVLEMNCTLARDCLKAARIAFERIFPHFFPKTELPEKFDLIAKHFTGKGDPALAYRQASLKIGVEGTIALVTPSGEKVDWAKVAAVRGLNSDKWTALIKGSKAFSKRITAILDPKSSAFASTAQTEVK</sequence>
<dbReference type="PANTHER" id="PTHR33026">
    <property type="entry name" value="OS06G0360600 PROTEIN"/>
    <property type="match status" value="1"/>
</dbReference>
<accession>A0AAD8T6M1</accession>
<proteinExistence type="predicted"/>
<feature type="region of interest" description="Disordered" evidence="2">
    <location>
        <begin position="234"/>
        <end position="379"/>
    </location>
</feature>
<feature type="coiled-coil region" evidence="1">
    <location>
        <begin position="415"/>
        <end position="473"/>
    </location>
</feature>
<dbReference type="Proteomes" id="UP001231189">
    <property type="component" value="Unassembled WGS sequence"/>
</dbReference>
<name>A0AAD8T6M1_LOLMU</name>
<evidence type="ECO:0000256" key="2">
    <source>
        <dbReference type="SAM" id="MobiDB-lite"/>
    </source>
</evidence>
<reference evidence="3" key="1">
    <citation type="submission" date="2023-07" db="EMBL/GenBank/DDBJ databases">
        <title>A chromosome-level genome assembly of Lolium multiflorum.</title>
        <authorList>
            <person name="Chen Y."/>
            <person name="Copetti D."/>
            <person name="Kolliker R."/>
            <person name="Studer B."/>
        </authorList>
    </citation>
    <scope>NUCLEOTIDE SEQUENCE</scope>
    <source>
        <strain evidence="3">02402/16</strain>
        <tissue evidence="3">Leaf</tissue>
    </source>
</reference>
<feature type="compositionally biased region" description="Polar residues" evidence="2">
    <location>
        <begin position="251"/>
        <end position="275"/>
    </location>
</feature>
<dbReference type="EMBL" id="JAUUTY010000003">
    <property type="protein sequence ID" value="KAK1670873.1"/>
    <property type="molecule type" value="Genomic_DNA"/>
</dbReference>
<keyword evidence="4" id="KW-1185">Reference proteome</keyword>
<comment type="caution">
    <text evidence="3">The sequence shown here is derived from an EMBL/GenBank/DDBJ whole genome shotgun (WGS) entry which is preliminary data.</text>
</comment>
<gene>
    <name evidence="3" type="ORF">QYE76_059032</name>
</gene>
<dbReference type="AlphaFoldDB" id="A0AAD8T6M1"/>
<protein>
    <submittedName>
        <fullName evidence="3">Uncharacterized protein</fullName>
    </submittedName>
</protein>
<organism evidence="3 4">
    <name type="scientific">Lolium multiflorum</name>
    <name type="common">Italian ryegrass</name>
    <name type="synonym">Lolium perenne subsp. multiflorum</name>
    <dbReference type="NCBI Taxonomy" id="4521"/>
    <lineage>
        <taxon>Eukaryota</taxon>
        <taxon>Viridiplantae</taxon>
        <taxon>Streptophyta</taxon>
        <taxon>Embryophyta</taxon>
        <taxon>Tracheophyta</taxon>
        <taxon>Spermatophyta</taxon>
        <taxon>Magnoliopsida</taxon>
        <taxon>Liliopsida</taxon>
        <taxon>Poales</taxon>
        <taxon>Poaceae</taxon>
        <taxon>BOP clade</taxon>
        <taxon>Pooideae</taxon>
        <taxon>Poodae</taxon>
        <taxon>Poeae</taxon>
        <taxon>Poeae Chloroplast Group 2 (Poeae type)</taxon>
        <taxon>Loliodinae</taxon>
        <taxon>Loliinae</taxon>
        <taxon>Lolium</taxon>
    </lineage>
</organism>
<keyword evidence="1" id="KW-0175">Coiled coil</keyword>